<protein>
    <submittedName>
        <fullName evidence="1">Uncharacterized protein</fullName>
    </submittedName>
</protein>
<evidence type="ECO:0000313" key="2">
    <source>
        <dbReference type="Proteomes" id="UP000198211"/>
    </source>
</evidence>
<gene>
    <name evidence="1" type="ORF">PHMEG_0003982</name>
</gene>
<accession>A0A225WWK2</accession>
<reference evidence="2" key="1">
    <citation type="submission" date="2017-03" db="EMBL/GenBank/DDBJ databases">
        <title>Phytopthora megakarya and P. palmivora, two closely related causual agents of cacao black pod achieved similar genome size and gene model numbers by different mechanisms.</title>
        <authorList>
            <person name="Ali S."/>
            <person name="Shao J."/>
            <person name="Larry D.J."/>
            <person name="Kronmiller B."/>
            <person name="Shen D."/>
            <person name="Strem M.D."/>
            <person name="Melnick R.L."/>
            <person name="Guiltinan M.J."/>
            <person name="Tyler B.M."/>
            <person name="Meinhardt L.W."/>
            <person name="Bailey B.A."/>
        </authorList>
    </citation>
    <scope>NUCLEOTIDE SEQUENCE [LARGE SCALE GENOMIC DNA]</scope>
    <source>
        <strain evidence="2">zdho120</strain>
    </source>
</reference>
<dbReference type="AlphaFoldDB" id="A0A225WWK2"/>
<dbReference type="EMBL" id="NBNE01000221">
    <property type="protein sequence ID" value="OWZ21477.1"/>
    <property type="molecule type" value="Genomic_DNA"/>
</dbReference>
<sequence>MRNKSRIQAGAAMHANDGSLTENWLIEQGGWQLDRVNKTSGYMLDTTQADQKVARVLSDLKPKDGAKHLCLRVLEEPSISRALKLQGILFAITLVFSGTPLNRDEVVAQVLKATLVMHYPDMLMLSDSNPFIGVGGDDSAVDRRSGGACVEC</sequence>
<comment type="caution">
    <text evidence="1">The sequence shown here is derived from an EMBL/GenBank/DDBJ whole genome shotgun (WGS) entry which is preliminary data.</text>
</comment>
<name>A0A225WWK2_9STRA</name>
<dbReference type="OrthoDB" id="126674at2759"/>
<evidence type="ECO:0000313" key="1">
    <source>
        <dbReference type="EMBL" id="OWZ21477.1"/>
    </source>
</evidence>
<dbReference type="Proteomes" id="UP000198211">
    <property type="component" value="Unassembled WGS sequence"/>
</dbReference>
<dbReference type="STRING" id="4795.A0A225WWK2"/>
<keyword evidence="2" id="KW-1185">Reference proteome</keyword>
<proteinExistence type="predicted"/>
<organism evidence="1 2">
    <name type="scientific">Phytophthora megakarya</name>
    <dbReference type="NCBI Taxonomy" id="4795"/>
    <lineage>
        <taxon>Eukaryota</taxon>
        <taxon>Sar</taxon>
        <taxon>Stramenopiles</taxon>
        <taxon>Oomycota</taxon>
        <taxon>Peronosporomycetes</taxon>
        <taxon>Peronosporales</taxon>
        <taxon>Peronosporaceae</taxon>
        <taxon>Phytophthora</taxon>
    </lineage>
</organism>